<dbReference type="Proteomes" id="UP000694569">
    <property type="component" value="Unplaced"/>
</dbReference>
<organism evidence="17 18">
    <name type="scientific">Leptobrachium leishanense</name>
    <name type="common">Leishan spiny toad</name>
    <dbReference type="NCBI Taxonomy" id="445787"/>
    <lineage>
        <taxon>Eukaryota</taxon>
        <taxon>Metazoa</taxon>
        <taxon>Chordata</taxon>
        <taxon>Craniata</taxon>
        <taxon>Vertebrata</taxon>
        <taxon>Euteleostomi</taxon>
        <taxon>Amphibia</taxon>
        <taxon>Batrachia</taxon>
        <taxon>Anura</taxon>
        <taxon>Pelobatoidea</taxon>
        <taxon>Megophryidae</taxon>
        <taxon>Leptobrachium</taxon>
    </lineage>
</organism>
<dbReference type="Pfam" id="PF06886">
    <property type="entry name" value="TPX2"/>
    <property type="match status" value="2"/>
</dbReference>
<evidence type="ECO:0000256" key="7">
    <source>
        <dbReference type="ARBA" id="ARBA00022701"/>
    </source>
</evidence>
<evidence type="ECO:0000256" key="2">
    <source>
        <dbReference type="ARBA" id="ARBA00004647"/>
    </source>
</evidence>
<comment type="subcellular location">
    <subcellularLocation>
        <location evidence="2">Cytoplasm</location>
        <location evidence="2">Cytoskeleton</location>
        <location evidence="2">Spindle pole</location>
    </subcellularLocation>
    <subcellularLocation>
        <location evidence="1">Nucleus</location>
    </subcellularLocation>
</comment>
<feature type="region of interest" description="Disordered" evidence="13">
    <location>
        <begin position="103"/>
        <end position="138"/>
    </location>
</feature>
<dbReference type="PANTHER" id="PTHR14326:SF44">
    <property type="entry name" value="TARGETING PROTEIN FOR XKLP2"/>
    <property type="match status" value="1"/>
</dbReference>
<keyword evidence="7" id="KW-0493">Microtubule</keyword>
<dbReference type="GO" id="GO:0005874">
    <property type="term" value="C:microtubule"/>
    <property type="evidence" value="ECO:0007669"/>
    <property type="project" value="UniProtKB-KW"/>
</dbReference>
<dbReference type="AlphaFoldDB" id="A0A8C5QC23"/>
<dbReference type="GO" id="GO:0060236">
    <property type="term" value="P:regulation of mitotic spindle organization"/>
    <property type="evidence" value="ECO:0007669"/>
    <property type="project" value="InterPro"/>
</dbReference>
<name>A0A8C5QC23_9ANUR</name>
<feature type="coiled-coil region" evidence="12">
    <location>
        <begin position="154"/>
        <end position="188"/>
    </location>
</feature>
<evidence type="ECO:0000256" key="5">
    <source>
        <dbReference type="ARBA" id="ARBA00022553"/>
    </source>
</evidence>
<evidence type="ECO:0000256" key="12">
    <source>
        <dbReference type="SAM" id="Coils"/>
    </source>
</evidence>
<dbReference type="InterPro" id="IPR015128">
    <property type="entry name" value="Aurora-A-bd"/>
</dbReference>
<comment type="similarity">
    <text evidence="3">Belongs to the TPX2 family.</text>
</comment>
<dbReference type="Ensembl" id="ENSLLET00000036675.1">
    <property type="protein sequence ID" value="ENSLLEP00000035333.1"/>
    <property type="gene ID" value="ENSLLEG00000022356.1"/>
</dbReference>
<evidence type="ECO:0000259" key="15">
    <source>
        <dbReference type="Pfam" id="PF09041"/>
    </source>
</evidence>
<feature type="domain" description="TPX2 C-terminal" evidence="14">
    <location>
        <begin position="500"/>
        <end position="542"/>
    </location>
</feature>
<evidence type="ECO:0000313" key="17">
    <source>
        <dbReference type="Ensembl" id="ENSLLEP00000035333.1"/>
    </source>
</evidence>
<keyword evidence="8" id="KW-0498">Mitosis</keyword>
<evidence type="ECO:0000259" key="16">
    <source>
        <dbReference type="Pfam" id="PF12214"/>
    </source>
</evidence>
<dbReference type="GO" id="GO:0005634">
    <property type="term" value="C:nucleus"/>
    <property type="evidence" value="ECO:0007669"/>
    <property type="project" value="UniProtKB-SubCell"/>
</dbReference>
<dbReference type="Pfam" id="PF12214">
    <property type="entry name" value="TPX2_importin"/>
    <property type="match status" value="1"/>
</dbReference>
<evidence type="ECO:0000256" key="3">
    <source>
        <dbReference type="ARBA" id="ARBA00005885"/>
    </source>
</evidence>
<evidence type="ECO:0000256" key="8">
    <source>
        <dbReference type="ARBA" id="ARBA00022776"/>
    </source>
</evidence>
<feature type="domain" description="Aurora-A binding" evidence="15">
    <location>
        <begin position="1"/>
        <end position="58"/>
    </location>
</feature>
<feature type="domain" description="TPX2 central" evidence="16">
    <location>
        <begin position="317"/>
        <end position="443"/>
    </location>
</feature>
<dbReference type="GO" id="GO:0051301">
    <property type="term" value="P:cell division"/>
    <property type="evidence" value="ECO:0007669"/>
    <property type="project" value="UniProtKB-KW"/>
</dbReference>
<keyword evidence="11" id="KW-0131">Cell cycle</keyword>
<evidence type="ECO:0000256" key="6">
    <source>
        <dbReference type="ARBA" id="ARBA00022618"/>
    </source>
</evidence>
<keyword evidence="5" id="KW-0597">Phosphoprotein</keyword>
<dbReference type="GeneTree" id="ENSGT00390000009842"/>
<reference evidence="17" key="1">
    <citation type="submission" date="2025-08" db="UniProtKB">
        <authorList>
            <consortium name="Ensembl"/>
        </authorList>
    </citation>
    <scope>IDENTIFICATION</scope>
</reference>
<evidence type="ECO:0000313" key="18">
    <source>
        <dbReference type="Proteomes" id="UP000694569"/>
    </source>
</evidence>
<feature type="coiled-coil region" evidence="12">
    <location>
        <begin position="617"/>
        <end position="656"/>
    </location>
</feature>
<evidence type="ECO:0000256" key="11">
    <source>
        <dbReference type="ARBA" id="ARBA00023306"/>
    </source>
</evidence>
<dbReference type="Pfam" id="PF09041">
    <property type="entry name" value="Aurora-A_bind"/>
    <property type="match status" value="1"/>
</dbReference>
<feature type="compositionally biased region" description="Polar residues" evidence="13">
    <location>
        <begin position="117"/>
        <end position="131"/>
    </location>
</feature>
<protein>
    <recommendedName>
        <fullName evidence="19">Targeting protein for Xklp2</fullName>
    </recommendedName>
</protein>
<keyword evidence="6" id="KW-0132">Cell division</keyword>
<keyword evidence="10" id="KW-0539">Nucleus</keyword>
<proteinExistence type="inferred from homology"/>
<accession>A0A8C5QC23</accession>
<evidence type="ECO:0000256" key="1">
    <source>
        <dbReference type="ARBA" id="ARBA00004123"/>
    </source>
</evidence>
<dbReference type="InterPro" id="IPR009675">
    <property type="entry name" value="TPX2_fam"/>
</dbReference>
<dbReference type="InterPro" id="IPR027330">
    <property type="entry name" value="TPX2_central_dom"/>
</dbReference>
<feature type="region of interest" description="Disordered" evidence="13">
    <location>
        <begin position="39"/>
        <end position="78"/>
    </location>
</feature>
<feature type="domain" description="TPX2 C-terminal" evidence="14">
    <location>
        <begin position="606"/>
        <end position="659"/>
    </location>
</feature>
<keyword evidence="4" id="KW-0963">Cytoplasm</keyword>
<keyword evidence="18" id="KW-1185">Reference proteome</keyword>
<keyword evidence="12" id="KW-0175">Coiled coil</keyword>
<evidence type="ECO:0000256" key="9">
    <source>
        <dbReference type="ARBA" id="ARBA00023212"/>
    </source>
</evidence>
<evidence type="ECO:0000256" key="4">
    <source>
        <dbReference type="ARBA" id="ARBA00022490"/>
    </source>
</evidence>
<reference evidence="17" key="2">
    <citation type="submission" date="2025-09" db="UniProtKB">
        <authorList>
            <consortium name="Ensembl"/>
        </authorList>
    </citation>
    <scope>IDENTIFICATION</scope>
</reference>
<evidence type="ECO:0000256" key="13">
    <source>
        <dbReference type="SAM" id="MobiDB-lite"/>
    </source>
</evidence>
<feature type="compositionally biased region" description="Polar residues" evidence="13">
    <location>
        <begin position="39"/>
        <end position="52"/>
    </location>
</feature>
<dbReference type="GO" id="GO:0000922">
    <property type="term" value="C:spindle pole"/>
    <property type="evidence" value="ECO:0007669"/>
    <property type="project" value="UniProtKB-SubCell"/>
</dbReference>
<keyword evidence="9" id="KW-0206">Cytoskeleton</keyword>
<evidence type="ECO:0000256" key="10">
    <source>
        <dbReference type="ARBA" id="ARBA00023242"/>
    </source>
</evidence>
<sequence length="729" mass="83790">MADTQDSYCFDAPNTYINFGTINDDPEADSWFDENTTVRATQTQSNPFSTHKTSIRKGTPGAIPKRRSSKRLSCEDKRKALSKIRANRSQAAASQAVCLPPLKKQKLHSSKGKLNDPSVNEGASTSGQDRSSSMKRSRLAVPITPMVLKRKVDSVKLKNSEEQELEKVQQLRQELSERLRKNEESLKAAISGAGQLVKKPVTAVTQSVEFHFHTEERMKKHPEQQLGGQYKETDFAAALRKHHASPGKMPKGGHTISKPFNFCSGSKRKHEESTGTEPYVSVAQHIYFFHQRTPSRYHLRSRQEEMEGPSAVQPTKLKLTNPKTPLLQTKQRLRPVTCKSRVEKEEEEIKELEQYKFKAHELNTRILEGGPLLPKKPPVKEPTQAIGFNLEIDKRIKQRENKDEPEEHFTFHSKPCPSKILTDVVGVPEKKCFPTTVPKSPAFALKNRVRVPSWSEKEEDQKLTLIKANPMPHYGVPFMPKLVEQKKDVCPFSFTDRDLERQQQKEQKLEELRKAEVPKFKAQPLPLFDQVHLPEKKSKMPTQTEPFQLQSDQRGISKLQHLQQQVAEELKQQKEMTKFKARPNTVKKNEPFMPIKNKSLTVQEGFELATEKRARERQEFEKCLADIETQRSLLEEQTRQEQEEQENQEIHRLRNELVCDLFIVQCLTLSCFSWTVVPLKPLGNSFMQRGTWPLLRCDLEMLQERNQNILNVQIICFQTPLSSALVSLR</sequence>
<evidence type="ECO:0000259" key="14">
    <source>
        <dbReference type="Pfam" id="PF06886"/>
    </source>
</evidence>
<dbReference type="OrthoDB" id="1684416at2759"/>
<dbReference type="InterPro" id="IPR027329">
    <property type="entry name" value="TPX2_C"/>
</dbReference>
<dbReference type="PANTHER" id="PTHR14326">
    <property type="entry name" value="TARGETING PROTEIN FOR XKLP2"/>
    <property type="match status" value="1"/>
</dbReference>
<evidence type="ECO:0008006" key="19">
    <source>
        <dbReference type="Google" id="ProtNLM"/>
    </source>
</evidence>